<dbReference type="InterPro" id="IPR009693">
    <property type="entry name" value="Glucitol_operon_activator"/>
</dbReference>
<gene>
    <name evidence="1" type="ORF">ACFOHH_11865</name>
</gene>
<organism evidence="1 2">
    <name type="scientific">Shinella pollutisoli</name>
    <dbReference type="NCBI Taxonomy" id="2250594"/>
    <lineage>
        <taxon>Bacteria</taxon>
        <taxon>Pseudomonadati</taxon>
        <taxon>Pseudomonadota</taxon>
        <taxon>Alphaproteobacteria</taxon>
        <taxon>Hyphomicrobiales</taxon>
        <taxon>Rhizobiaceae</taxon>
        <taxon>Shinella</taxon>
    </lineage>
</organism>
<reference evidence="2" key="1">
    <citation type="journal article" date="2019" name="Int. J. Syst. Evol. Microbiol.">
        <title>The Global Catalogue of Microorganisms (GCM) 10K type strain sequencing project: providing services to taxonomists for standard genome sequencing and annotation.</title>
        <authorList>
            <consortium name="The Broad Institute Genomics Platform"/>
            <consortium name="The Broad Institute Genome Sequencing Center for Infectious Disease"/>
            <person name="Wu L."/>
            <person name="Ma J."/>
        </authorList>
    </citation>
    <scope>NUCLEOTIDE SEQUENCE [LARGE SCALE GENOMIC DNA]</scope>
    <source>
        <strain evidence="2">KCTC 52677</strain>
    </source>
</reference>
<sequence>MAIWQWALLGLGIVWAIQAAGVWVQMQHYSDVFKGITNQFNDGFVGAGHARGRFRKGAIAMVVVGPDLTVERVLTMTGRSVFAKFRRNRDFEGMTLEALKQARAATGKDCTDTAIAKAIEQVEAARARGLERESALGAPA</sequence>
<dbReference type="Proteomes" id="UP001595377">
    <property type="component" value="Unassembled WGS sequence"/>
</dbReference>
<dbReference type="RefSeq" id="WP_257313302.1">
    <property type="nucleotide sequence ID" value="NZ_JANFDG010000004.1"/>
</dbReference>
<protein>
    <submittedName>
        <fullName evidence="1">Transcriptional regulator GutM</fullName>
    </submittedName>
</protein>
<keyword evidence="2" id="KW-1185">Reference proteome</keyword>
<comment type="caution">
    <text evidence="1">The sequence shown here is derived from an EMBL/GenBank/DDBJ whole genome shotgun (WGS) entry which is preliminary data.</text>
</comment>
<name>A0ABV7DG19_9HYPH</name>
<evidence type="ECO:0000313" key="2">
    <source>
        <dbReference type="Proteomes" id="UP001595377"/>
    </source>
</evidence>
<accession>A0ABV7DG19</accession>
<dbReference type="Pfam" id="PF06923">
    <property type="entry name" value="GutM"/>
    <property type="match status" value="1"/>
</dbReference>
<dbReference type="EMBL" id="JBHRSP010000017">
    <property type="protein sequence ID" value="MFC3073800.1"/>
    <property type="molecule type" value="Genomic_DNA"/>
</dbReference>
<evidence type="ECO:0000313" key="1">
    <source>
        <dbReference type="EMBL" id="MFC3073800.1"/>
    </source>
</evidence>
<proteinExistence type="predicted"/>